<dbReference type="EMBL" id="QZEY01000025">
    <property type="protein sequence ID" value="RJL21421.1"/>
    <property type="molecule type" value="Genomic_DNA"/>
</dbReference>
<feature type="compositionally biased region" description="Basic and acidic residues" evidence="1">
    <location>
        <begin position="14"/>
        <end position="69"/>
    </location>
</feature>
<gene>
    <name evidence="2" type="ORF">D5H75_37265</name>
</gene>
<protein>
    <submittedName>
        <fullName evidence="2">Antitoxin</fullName>
    </submittedName>
</protein>
<dbReference type="InterPro" id="IPR028037">
    <property type="entry name" value="Antitoxin_Rv0909/MT0933"/>
</dbReference>
<dbReference type="AlphaFoldDB" id="A0A3A4A8F3"/>
<name>A0A3A4A8F3_9ACTN</name>
<organism evidence="2 3">
    <name type="scientific">Bailinhaonella thermotolerans</name>
    <dbReference type="NCBI Taxonomy" id="1070861"/>
    <lineage>
        <taxon>Bacteria</taxon>
        <taxon>Bacillati</taxon>
        <taxon>Actinomycetota</taxon>
        <taxon>Actinomycetes</taxon>
        <taxon>Streptosporangiales</taxon>
        <taxon>Streptosporangiaceae</taxon>
        <taxon>Bailinhaonella</taxon>
    </lineage>
</organism>
<keyword evidence="3" id="KW-1185">Reference proteome</keyword>
<feature type="region of interest" description="Disordered" evidence="1">
    <location>
        <begin position="1"/>
        <end position="69"/>
    </location>
</feature>
<comment type="caution">
    <text evidence="2">The sequence shown here is derived from an EMBL/GenBank/DDBJ whole genome shotgun (WGS) entry which is preliminary data.</text>
</comment>
<evidence type="ECO:0000256" key="1">
    <source>
        <dbReference type="SAM" id="MobiDB-lite"/>
    </source>
</evidence>
<evidence type="ECO:0000313" key="3">
    <source>
        <dbReference type="Proteomes" id="UP000265768"/>
    </source>
</evidence>
<feature type="compositionally biased region" description="Gly residues" evidence="1">
    <location>
        <begin position="1"/>
        <end position="11"/>
    </location>
</feature>
<sequence length="69" mass="8061">MLPMGRGGPMGFGDRLKDMMGQNRDRMRQGLDRAGDEVNKRTDGKWAKQTEQAKRKAGEQIDQWRKKRR</sequence>
<accession>A0A3A4A8F3</accession>
<evidence type="ECO:0000313" key="2">
    <source>
        <dbReference type="EMBL" id="RJL21421.1"/>
    </source>
</evidence>
<reference evidence="2 3" key="1">
    <citation type="submission" date="2018-09" db="EMBL/GenBank/DDBJ databases">
        <title>YIM 75507 draft genome.</title>
        <authorList>
            <person name="Tang S."/>
            <person name="Feng Y."/>
        </authorList>
    </citation>
    <scope>NUCLEOTIDE SEQUENCE [LARGE SCALE GENOMIC DNA]</scope>
    <source>
        <strain evidence="2 3">YIM 75507</strain>
    </source>
</reference>
<proteinExistence type="predicted"/>
<dbReference type="Proteomes" id="UP000265768">
    <property type="component" value="Unassembled WGS sequence"/>
</dbReference>
<dbReference type="Pfam" id="PF14013">
    <property type="entry name" value="MT0933_antitox"/>
    <property type="match status" value="1"/>
</dbReference>